<comment type="catalytic activity">
    <reaction evidence="1">
        <text>Random hydrolysis of (1-&gt;4)-beta-D-mannosidic linkages in mannans, galactomannans and glucomannans.</text>
        <dbReference type="EC" id="3.2.1.78"/>
    </reaction>
</comment>
<dbReference type="Pfam" id="PF08532">
    <property type="entry name" value="Glyco_hydro_42M"/>
    <property type="match status" value="1"/>
</dbReference>
<dbReference type="Gene3D" id="3.20.20.80">
    <property type="entry name" value="Glycosidases"/>
    <property type="match status" value="1"/>
</dbReference>
<accession>A0A402B1C0</accession>
<dbReference type="EMBL" id="BIFT01000001">
    <property type="protein sequence ID" value="GCE25142.1"/>
    <property type="molecule type" value="Genomic_DNA"/>
</dbReference>
<comment type="caution">
    <text evidence="8">The sequence shown here is derived from an EMBL/GenBank/DDBJ whole genome shotgun (WGS) entry which is preliminary data.</text>
</comment>
<protein>
    <recommendedName>
        <fullName evidence="2">mannan endo-1,4-beta-mannosidase</fullName>
        <ecNumber evidence="2">3.2.1.78</ecNumber>
    </recommendedName>
</protein>
<gene>
    <name evidence="8" type="ORF">KDA_06260</name>
</gene>
<dbReference type="Proteomes" id="UP000287171">
    <property type="component" value="Unassembled WGS sequence"/>
</dbReference>
<dbReference type="GO" id="GO:0004565">
    <property type="term" value="F:beta-galactosidase activity"/>
    <property type="evidence" value="ECO:0007669"/>
    <property type="project" value="InterPro"/>
</dbReference>
<dbReference type="SUPFAM" id="SSF52317">
    <property type="entry name" value="Class I glutamine amidotransferase-like"/>
    <property type="match status" value="1"/>
</dbReference>
<dbReference type="RefSeq" id="WP_161981891.1">
    <property type="nucleotide sequence ID" value="NZ_BIFT01000001.1"/>
</dbReference>
<dbReference type="GO" id="GO:0000272">
    <property type="term" value="P:polysaccharide catabolic process"/>
    <property type="evidence" value="ECO:0007669"/>
    <property type="project" value="InterPro"/>
</dbReference>
<sequence length="650" mass="73528">MGFIRFHTQGYLQDTEGNPLYVVGINYVASHVCTNFWADWRPEAVERDLKRIAELGLNAIRIPLFWGFNEPEQGVYNELVLTRFQQLIDWAKKYQIYVMPWFLVGVATGDYDVPFRNGRPFFRGEMVDVAERHVQWFISHFASEEQILFWDICDEPEFYSRHPGADPLPYDRRTMELWVKRIYDAIKAVDPHHLVTLGFGHIASEHFGMHIRDMAAILDAMVVTCYPNGLALEAYDEVRNNYFISYNVLFNQLGKPVMTCEAPGASSVLFSDVVIARYYRVALYSNLLNGSVGVLPWVFNDFSEQIWHQTPLNEKTFEPSFGIIAADGSLKPAGKELADFARFVREHHITDYQWPAADTAILVPSGYYEQITTAFKRIYTSFVLLKGTGVTMRFLWDDQSLQTVRLLLVPSSARLTTSAWNALRVFVEQGGTLVFLYDQRTALNTYFNQLFGVEVHASERDHGYGSIQAATSWQDYSQGETVALASTRTEFLRVNAVSATTLFTFEDGHPAVLSNHYGAGTAFLVTAPVLDGLLDLPAADFSQTPEYRLLASLVETTAVNRVVRSHHPAVEVGVMQHQQTGERLLFCINHHSAPIATRIDVLLDQPDQPLPHLIDCRTQEPVPLAHTAAAHPSFHVSLDPGGVSILQWKR</sequence>
<evidence type="ECO:0000256" key="2">
    <source>
        <dbReference type="ARBA" id="ARBA00012706"/>
    </source>
</evidence>
<name>A0A402B1C0_9CHLR</name>
<evidence type="ECO:0000256" key="3">
    <source>
        <dbReference type="ARBA" id="ARBA00022801"/>
    </source>
</evidence>
<dbReference type="AlphaFoldDB" id="A0A402B1C0"/>
<proteinExistence type="inferred from homology"/>
<evidence type="ECO:0000313" key="9">
    <source>
        <dbReference type="Proteomes" id="UP000287171"/>
    </source>
</evidence>
<dbReference type="SUPFAM" id="SSF51445">
    <property type="entry name" value="(Trans)glycosidases"/>
    <property type="match status" value="1"/>
</dbReference>
<evidence type="ECO:0000256" key="4">
    <source>
        <dbReference type="ARBA" id="ARBA00023295"/>
    </source>
</evidence>
<feature type="domain" description="Beta-galactosidase trimerisation" evidence="7">
    <location>
        <begin position="385"/>
        <end position="526"/>
    </location>
</feature>
<dbReference type="CDD" id="cd03143">
    <property type="entry name" value="A4_beta-galactosidase_middle_domain"/>
    <property type="match status" value="1"/>
</dbReference>
<dbReference type="Pfam" id="PF00150">
    <property type="entry name" value="Cellulase"/>
    <property type="match status" value="1"/>
</dbReference>
<evidence type="ECO:0000259" key="6">
    <source>
        <dbReference type="Pfam" id="PF00150"/>
    </source>
</evidence>
<evidence type="ECO:0000256" key="1">
    <source>
        <dbReference type="ARBA" id="ARBA00001678"/>
    </source>
</evidence>
<dbReference type="InterPro" id="IPR029062">
    <property type="entry name" value="Class_I_gatase-like"/>
</dbReference>
<dbReference type="InterPro" id="IPR001547">
    <property type="entry name" value="Glyco_hydro_5"/>
</dbReference>
<dbReference type="PANTHER" id="PTHR31451">
    <property type="match status" value="1"/>
</dbReference>
<dbReference type="InterPro" id="IPR013738">
    <property type="entry name" value="Beta_galactosidase_Trimer"/>
</dbReference>
<evidence type="ECO:0000313" key="8">
    <source>
        <dbReference type="EMBL" id="GCE25142.1"/>
    </source>
</evidence>
<dbReference type="InterPro" id="IPR045053">
    <property type="entry name" value="MAN-like"/>
</dbReference>
<comment type="similarity">
    <text evidence="5">Belongs to the glycosyl hydrolase 5 (cellulase A) family.</text>
</comment>
<feature type="domain" description="Glycoside hydrolase family 5" evidence="6">
    <location>
        <begin position="35"/>
        <end position="198"/>
    </location>
</feature>
<dbReference type="InterPro" id="IPR017853">
    <property type="entry name" value="GH"/>
</dbReference>
<keyword evidence="3 5" id="KW-0378">Hydrolase</keyword>
<reference evidence="9" key="1">
    <citation type="submission" date="2018-12" db="EMBL/GenBank/DDBJ databases">
        <title>Tengunoibacter tsumagoiensis gen. nov., sp. nov., Dictyobacter kobayashii sp. nov., D. alpinus sp. nov., and D. joshuensis sp. nov. and description of Dictyobacteraceae fam. nov. within the order Ktedonobacterales isolated from Tengu-no-mugimeshi.</title>
        <authorList>
            <person name="Wang C.M."/>
            <person name="Zheng Y."/>
            <person name="Sakai Y."/>
            <person name="Toyoda A."/>
            <person name="Minakuchi Y."/>
            <person name="Abe K."/>
            <person name="Yokota A."/>
            <person name="Yabe S."/>
        </authorList>
    </citation>
    <scope>NUCLEOTIDE SEQUENCE [LARGE SCALE GENOMIC DNA]</scope>
    <source>
        <strain evidence="9">Uno16</strain>
    </source>
</reference>
<evidence type="ECO:0000259" key="7">
    <source>
        <dbReference type="Pfam" id="PF08532"/>
    </source>
</evidence>
<keyword evidence="9" id="KW-1185">Reference proteome</keyword>
<organism evidence="8 9">
    <name type="scientific">Dictyobacter alpinus</name>
    <dbReference type="NCBI Taxonomy" id="2014873"/>
    <lineage>
        <taxon>Bacteria</taxon>
        <taxon>Bacillati</taxon>
        <taxon>Chloroflexota</taxon>
        <taxon>Ktedonobacteria</taxon>
        <taxon>Ktedonobacterales</taxon>
        <taxon>Dictyobacteraceae</taxon>
        <taxon>Dictyobacter</taxon>
    </lineage>
</organism>
<evidence type="ECO:0000256" key="5">
    <source>
        <dbReference type="RuleBase" id="RU361153"/>
    </source>
</evidence>
<dbReference type="EC" id="3.2.1.78" evidence="2"/>
<keyword evidence="4 5" id="KW-0326">Glycosidase</keyword>
<dbReference type="Gene3D" id="3.40.50.880">
    <property type="match status" value="1"/>
</dbReference>